<feature type="region of interest" description="Disordered" evidence="2">
    <location>
        <begin position="345"/>
        <end position="421"/>
    </location>
</feature>
<dbReference type="HOGENOM" id="CLU_487424_0_0_1"/>
<dbReference type="eggNOG" id="ENOG502SU6X">
    <property type="taxonomic scope" value="Eukaryota"/>
</dbReference>
<feature type="compositionally biased region" description="Basic and acidic residues" evidence="2">
    <location>
        <begin position="132"/>
        <end position="154"/>
    </location>
</feature>
<feature type="region of interest" description="Disordered" evidence="2">
    <location>
        <begin position="293"/>
        <end position="330"/>
    </location>
</feature>
<name>M3AXN0_SPHMS</name>
<organism evidence="3 4">
    <name type="scientific">Sphaerulina musiva (strain SO2202)</name>
    <name type="common">Poplar stem canker fungus</name>
    <name type="synonym">Septoria musiva</name>
    <dbReference type="NCBI Taxonomy" id="692275"/>
    <lineage>
        <taxon>Eukaryota</taxon>
        <taxon>Fungi</taxon>
        <taxon>Dikarya</taxon>
        <taxon>Ascomycota</taxon>
        <taxon>Pezizomycotina</taxon>
        <taxon>Dothideomycetes</taxon>
        <taxon>Dothideomycetidae</taxon>
        <taxon>Mycosphaerellales</taxon>
        <taxon>Mycosphaerellaceae</taxon>
        <taxon>Sphaerulina</taxon>
    </lineage>
</organism>
<keyword evidence="4" id="KW-1185">Reference proteome</keyword>
<dbReference type="OMA" id="HPDMPHI"/>
<evidence type="ECO:0000256" key="1">
    <source>
        <dbReference type="SAM" id="Coils"/>
    </source>
</evidence>
<feature type="region of interest" description="Disordered" evidence="2">
    <location>
        <begin position="107"/>
        <end position="187"/>
    </location>
</feature>
<feature type="compositionally biased region" description="Polar residues" evidence="2">
    <location>
        <begin position="155"/>
        <end position="166"/>
    </location>
</feature>
<feature type="compositionally biased region" description="Basic and acidic residues" evidence="2">
    <location>
        <begin position="110"/>
        <end position="122"/>
    </location>
</feature>
<feature type="region of interest" description="Disordered" evidence="2">
    <location>
        <begin position="26"/>
        <end position="59"/>
    </location>
</feature>
<gene>
    <name evidence="3" type="ORF">SEPMUDRAFT_150408</name>
</gene>
<reference evidence="3 4" key="1">
    <citation type="journal article" date="2012" name="PLoS Pathog.">
        <title>Diverse lifestyles and strategies of plant pathogenesis encoded in the genomes of eighteen Dothideomycetes fungi.</title>
        <authorList>
            <person name="Ohm R.A."/>
            <person name="Feau N."/>
            <person name="Henrissat B."/>
            <person name="Schoch C.L."/>
            <person name="Horwitz B.A."/>
            <person name="Barry K.W."/>
            <person name="Condon B.J."/>
            <person name="Copeland A.C."/>
            <person name="Dhillon B."/>
            <person name="Glaser F."/>
            <person name="Hesse C.N."/>
            <person name="Kosti I."/>
            <person name="LaButti K."/>
            <person name="Lindquist E.A."/>
            <person name="Lucas S."/>
            <person name="Salamov A.A."/>
            <person name="Bradshaw R.E."/>
            <person name="Ciuffetti L."/>
            <person name="Hamelin R.C."/>
            <person name="Kema G.H.J."/>
            <person name="Lawrence C."/>
            <person name="Scott J.A."/>
            <person name="Spatafora J.W."/>
            <person name="Turgeon B.G."/>
            <person name="de Wit P.J.G.M."/>
            <person name="Zhong S."/>
            <person name="Goodwin S.B."/>
            <person name="Grigoriev I.V."/>
        </authorList>
    </citation>
    <scope>NUCLEOTIDE SEQUENCE [LARGE SCALE GENOMIC DNA]</scope>
    <source>
        <strain evidence="3 4">SO2202</strain>
    </source>
</reference>
<evidence type="ECO:0000313" key="3">
    <source>
        <dbReference type="EMBL" id="EMF11495.1"/>
    </source>
</evidence>
<sequence>MRDQVNTSSAYSTHAMPMPMPQYSLMADRPWAEQPARKSSAPSASIYSEDDYQTIPRDSAMQDILPLRLYKDKHPHYSTTQEIPDHGPQQVRHSRLPLFKQVRSMLHKPSKLDMSRIGRPRESSQSSTSEVPDVKHPSRQPSRDTYEVRRHWPEQDSSSSKETSPISALRDSDMERAIPPGSDWQTIDEYECTPDSDVADFAYHGQNAPSQVSANARANNTMPETHCATARLMEIKRKPAPHLMSQSQKFASLPPRQSLSPPPSCGTDCDSVAEIVRGEHDLDSRFSWTTYGGATPARPSFDLASRSSVERPSTGRSFDSGGPRNGHPMSRLGAEAAVSRFSWSTVNTSMPPNNQNHADSPPPSPRAMVPTRYKTPPVQSILSRHRPIQRHQEREEWTLPPRKSSSTGERTADTPASAAKTKLNIVVADQLRSATKESPGSAKKSLPLPPVMMSPASPMSHLEILLAREQDMSLQRRNIEKAIVENSKIETASPMDVAFSEVRQAKKELEILRVRLEEIRLEEREIGIAIARARRKEGYGEEEGLWVRRVTG</sequence>
<evidence type="ECO:0000256" key="2">
    <source>
        <dbReference type="SAM" id="MobiDB-lite"/>
    </source>
</evidence>
<evidence type="ECO:0000313" key="4">
    <source>
        <dbReference type="Proteomes" id="UP000016931"/>
    </source>
</evidence>
<feature type="compositionally biased region" description="Polar residues" evidence="2">
    <location>
        <begin position="345"/>
        <end position="358"/>
    </location>
</feature>
<dbReference type="RefSeq" id="XP_016759616.1">
    <property type="nucleotide sequence ID" value="XM_016906156.1"/>
</dbReference>
<dbReference type="Proteomes" id="UP000016931">
    <property type="component" value="Unassembled WGS sequence"/>
</dbReference>
<dbReference type="GeneID" id="27903293"/>
<keyword evidence="1" id="KW-0175">Coiled coil</keyword>
<dbReference type="AlphaFoldDB" id="M3AXN0"/>
<accession>M3AXN0</accession>
<protein>
    <submittedName>
        <fullName evidence="3">Uncharacterized protein</fullName>
    </submittedName>
</protein>
<feature type="region of interest" description="Disordered" evidence="2">
    <location>
        <begin position="244"/>
        <end position="267"/>
    </location>
</feature>
<dbReference type="EMBL" id="KB456266">
    <property type="protein sequence ID" value="EMF11495.1"/>
    <property type="molecule type" value="Genomic_DNA"/>
</dbReference>
<feature type="coiled-coil region" evidence="1">
    <location>
        <begin position="495"/>
        <end position="522"/>
    </location>
</feature>
<feature type="compositionally biased region" description="Polar residues" evidence="2">
    <location>
        <begin position="305"/>
        <end position="317"/>
    </location>
</feature>
<proteinExistence type="predicted"/>
<dbReference type="OrthoDB" id="4507572at2759"/>